<dbReference type="Pfam" id="PF07531">
    <property type="entry name" value="TAFH"/>
    <property type="match status" value="1"/>
</dbReference>
<dbReference type="InterPro" id="IPR037249">
    <property type="entry name" value="TAFH/NHR1_dom_sf"/>
</dbReference>
<feature type="region of interest" description="Disordered" evidence="6">
    <location>
        <begin position="76"/>
        <end position="107"/>
    </location>
</feature>
<dbReference type="SUPFAM" id="SSF158553">
    <property type="entry name" value="TAFH domain-like"/>
    <property type="match status" value="1"/>
</dbReference>
<feature type="compositionally biased region" description="Low complexity" evidence="6">
    <location>
        <begin position="88"/>
        <end position="105"/>
    </location>
</feature>
<dbReference type="PROSITE" id="PS51119">
    <property type="entry name" value="TAFH"/>
    <property type="match status" value="1"/>
</dbReference>
<evidence type="ECO:0000313" key="8">
    <source>
        <dbReference type="Proteomes" id="UP000095283"/>
    </source>
</evidence>
<evidence type="ECO:0000256" key="1">
    <source>
        <dbReference type="ARBA" id="ARBA00004123"/>
    </source>
</evidence>
<evidence type="ECO:0000313" key="9">
    <source>
        <dbReference type="WBParaSite" id="Hba_19463"/>
    </source>
</evidence>
<dbReference type="InterPro" id="IPR003894">
    <property type="entry name" value="TAFH_NHR1"/>
</dbReference>
<feature type="compositionally biased region" description="Polar residues" evidence="6">
    <location>
        <begin position="43"/>
        <end position="58"/>
    </location>
</feature>
<keyword evidence="4" id="KW-0804">Transcription</keyword>
<evidence type="ECO:0000259" key="7">
    <source>
        <dbReference type="PROSITE" id="PS51119"/>
    </source>
</evidence>
<dbReference type="GO" id="GO:0005669">
    <property type="term" value="C:transcription factor TFIID complex"/>
    <property type="evidence" value="ECO:0007669"/>
    <property type="project" value="InterPro"/>
</dbReference>
<keyword evidence="5" id="KW-0539">Nucleus</keyword>
<comment type="similarity">
    <text evidence="2">Belongs to the TAF4 family.</text>
</comment>
<dbReference type="PANTHER" id="PTHR15138:SF14">
    <property type="entry name" value="TRANSCRIPTION INITIATION FACTOR TFIID SUBUNIT 4"/>
    <property type="match status" value="1"/>
</dbReference>
<dbReference type="CDD" id="cd08045">
    <property type="entry name" value="HFD_TAF4"/>
    <property type="match status" value="1"/>
</dbReference>
<dbReference type="InterPro" id="IPR007900">
    <property type="entry name" value="TAF4_C"/>
</dbReference>
<proteinExistence type="inferred from homology"/>
<dbReference type="WBParaSite" id="Hba_19463">
    <property type="protein sequence ID" value="Hba_19463"/>
    <property type="gene ID" value="Hba_19463"/>
</dbReference>
<dbReference type="SMART" id="SM00549">
    <property type="entry name" value="TAFH"/>
    <property type="match status" value="1"/>
</dbReference>
<comment type="subcellular location">
    <subcellularLocation>
        <location evidence="1">Nucleus</location>
    </subcellularLocation>
</comment>
<dbReference type="GO" id="GO:0016251">
    <property type="term" value="F:RNA polymerase II general transcription initiation factor activity"/>
    <property type="evidence" value="ECO:0007669"/>
    <property type="project" value="TreeGrafter"/>
</dbReference>
<dbReference type="AlphaFoldDB" id="A0A1I7XPK0"/>
<feature type="compositionally biased region" description="Polar residues" evidence="6">
    <location>
        <begin position="76"/>
        <end position="87"/>
    </location>
</feature>
<protein>
    <submittedName>
        <fullName evidence="9">TAFH domain-containing protein</fullName>
    </submittedName>
</protein>
<evidence type="ECO:0000256" key="6">
    <source>
        <dbReference type="SAM" id="MobiDB-lite"/>
    </source>
</evidence>
<organism evidence="8 9">
    <name type="scientific">Heterorhabditis bacteriophora</name>
    <name type="common">Entomopathogenic nematode worm</name>
    <dbReference type="NCBI Taxonomy" id="37862"/>
    <lineage>
        <taxon>Eukaryota</taxon>
        <taxon>Metazoa</taxon>
        <taxon>Ecdysozoa</taxon>
        <taxon>Nematoda</taxon>
        <taxon>Chromadorea</taxon>
        <taxon>Rhabditida</taxon>
        <taxon>Rhabditina</taxon>
        <taxon>Rhabditomorpha</taxon>
        <taxon>Strongyloidea</taxon>
        <taxon>Heterorhabditidae</taxon>
        <taxon>Heterorhabditis</taxon>
    </lineage>
</organism>
<evidence type="ECO:0000256" key="2">
    <source>
        <dbReference type="ARBA" id="ARBA00006178"/>
    </source>
</evidence>
<accession>A0A1I7XPK0</accession>
<name>A0A1I7XPK0_HETBA</name>
<dbReference type="InterPro" id="IPR045144">
    <property type="entry name" value="TAF4"/>
</dbReference>
<feature type="region of interest" description="Disordered" evidence="6">
    <location>
        <begin position="1"/>
        <end position="58"/>
    </location>
</feature>
<dbReference type="GO" id="GO:0006367">
    <property type="term" value="P:transcription initiation at RNA polymerase II promoter"/>
    <property type="evidence" value="ECO:0007669"/>
    <property type="project" value="TreeGrafter"/>
</dbReference>
<sequence>MADGTPVSSGGPKFRIVAGRGLGERPSPVPSAHSPMPPENKPPHSQMQQSSTVSQHMQPQLPLMQHQIHVQVQGTSTGSNGIVATSQSATPTHPGHPPGSSGAGSDDQNMVIKCVRFFKTLIQLSQQPDQQQSPQSGRQTAHRVKELVSTVIFGQMPAEEFTARLQDALKSQAQPHLLPFLQKTLPYLRTALKNGEVFIEGISPPPGFPIAQNAQVQQPQTGVPQAGPHQLLFPGPVIPNTSQSMSSVSGPGITIPPSVETMDDPGPCPPIHAEEDVIQVRQLQEGALESALLRPPDIMKKITRRMNEACYVEEDVLTLISDAAEYRLRELLGELAVLAEHRVDPLRLNPNYGPIDDTRRQLRYIEEMDRQQEEQRENREKEALIRMSKSKGIAKDTIERAKEMQRADAEAKRNRDANAAAIAALSGNKSVRPKWDQVGGGATNTVHRSRIIRVNIRDLHALVSQDPRCSRSHLVHKLALSGPPTESI</sequence>
<reference evidence="9" key="1">
    <citation type="submission" date="2016-11" db="UniProtKB">
        <authorList>
            <consortium name="WormBaseParasite"/>
        </authorList>
    </citation>
    <scope>IDENTIFICATION</scope>
</reference>
<dbReference type="Gene3D" id="1.20.120.1110">
    <property type="entry name" value="TAFH/NHR1 domain"/>
    <property type="match status" value="1"/>
</dbReference>
<evidence type="ECO:0000256" key="5">
    <source>
        <dbReference type="ARBA" id="ARBA00023242"/>
    </source>
</evidence>
<keyword evidence="8" id="KW-1185">Reference proteome</keyword>
<evidence type="ECO:0000256" key="3">
    <source>
        <dbReference type="ARBA" id="ARBA00023015"/>
    </source>
</evidence>
<dbReference type="GO" id="GO:0003677">
    <property type="term" value="F:DNA binding"/>
    <property type="evidence" value="ECO:0007669"/>
    <property type="project" value="TreeGrafter"/>
</dbReference>
<dbReference type="Proteomes" id="UP000095283">
    <property type="component" value="Unplaced"/>
</dbReference>
<keyword evidence="3" id="KW-0805">Transcription regulation</keyword>
<feature type="domain" description="TAFH" evidence="7">
    <location>
        <begin position="108"/>
        <end position="211"/>
    </location>
</feature>
<evidence type="ECO:0000256" key="4">
    <source>
        <dbReference type="ARBA" id="ARBA00023163"/>
    </source>
</evidence>
<dbReference type="PANTHER" id="PTHR15138">
    <property type="entry name" value="TRANSCRIPTION INITIATION FACTOR TFIID SUBUNIT 4"/>
    <property type="match status" value="1"/>
</dbReference>
<dbReference type="Pfam" id="PF05236">
    <property type="entry name" value="TAF4"/>
    <property type="match status" value="1"/>
</dbReference>